<dbReference type="PANTHER" id="PTHR23015:SF4">
    <property type="entry name" value="DUF38 DOMAIN-CONTAINING PROTEIN-RELATED"/>
    <property type="match status" value="1"/>
</dbReference>
<gene>
    <name evidence="3" type="ORF">CRE_23461</name>
</gene>
<dbReference type="Proteomes" id="UP000008281">
    <property type="component" value="Unassembled WGS sequence"/>
</dbReference>
<dbReference type="CDD" id="cd22150">
    <property type="entry name" value="F-box_CeFBXA-like"/>
    <property type="match status" value="1"/>
</dbReference>
<sequence length="371" mass="42857">MGGKTSQLRSVAEPSKTADVTLESSVVEESLSDSSLELSNPESPTKHEAFILNMPDLVMREILNNLDYVSICKLRRVCHAFRDFIDCVKPDSNLKSIDLQVEADKIVGRVRVQKFPTLLCKPVKFDYKERGDRCVVRSRGRKDIFPKNFVDMCIDDFLLSALKHQKSVLGELCVTKKLLFDRNNKPVPQTAGKFVIPAFDKVFDGLMEILESRNCLLQVESLKISVHGQEQLMQLLTHVDLQVLKSLQVFRLIETKSISDHGEDTSQFVLNLEILKDCKNLEHLRVTRFSISSPFRMFTHIPNLSVNMQTIYCEDVIRFKHVSDLQYHQITTYFQTMENSDIYAHSEIRFGQFPDNFVFWKLLDWRKTEEA</sequence>
<dbReference type="Pfam" id="PF01827">
    <property type="entry name" value="FTH"/>
    <property type="match status" value="1"/>
</dbReference>
<dbReference type="InterPro" id="IPR036047">
    <property type="entry name" value="F-box-like_dom_sf"/>
</dbReference>
<dbReference type="Pfam" id="PF00646">
    <property type="entry name" value="F-box"/>
    <property type="match status" value="1"/>
</dbReference>
<organism evidence="4">
    <name type="scientific">Caenorhabditis remanei</name>
    <name type="common">Caenorhabditis vulgaris</name>
    <dbReference type="NCBI Taxonomy" id="31234"/>
    <lineage>
        <taxon>Eukaryota</taxon>
        <taxon>Metazoa</taxon>
        <taxon>Ecdysozoa</taxon>
        <taxon>Nematoda</taxon>
        <taxon>Chromadorea</taxon>
        <taxon>Rhabditida</taxon>
        <taxon>Rhabditina</taxon>
        <taxon>Rhabditomorpha</taxon>
        <taxon>Rhabditoidea</taxon>
        <taxon>Rhabditidae</taxon>
        <taxon>Peloderinae</taxon>
        <taxon>Caenorhabditis</taxon>
    </lineage>
</organism>
<evidence type="ECO:0000256" key="1">
    <source>
        <dbReference type="SAM" id="MobiDB-lite"/>
    </source>
</evidence>
<dbReference type="HOGENOM" id="CLU_030831_0_1_1"/>
<proteinExistence type="predicted"/>
<name>E3MGV1_CAERE</name>
<protein>
    <recommendedName>
        <fullName evidence="2">F-box domain-containing protein</fullName>
    </recommendedName>
</protein>
<dbReference type="SUPFAM" id="SSF81383">
    <property type="entry name" value="F-box domain"/>
    <property type="match status" value="1"/>
</dbReference>
<dbReference type="GO" id="GO:0045087">
    <property type="term" value="P:innate immune response"/>
    <property type="evidence" value="ECO:0007669"/>
    <property type="project" value="TreeGrafter"/>
</dbReference>
<dbReference type="AlphaFoldDB" id="E3MGV1"/>
<evidence type="ECO:0000313" key="4">
    <source>
        <dbReference type="Proteomes" id="UP000008281"/>
    </source>
</evidence>
<dbReference type="SMART" id="SM00256">
    <property type="entry name" value="FBOX"/>
    <property type="match status" value="1"/>
</dbReference>
<dbReference type="InterPro" id="IPR001810">
    <property type="entry name" value="F-box_dom"/>
</dbReference>
<evidence type="ECO:0000259" key="2">
    <source>
        <dbReference type="PROSITE" id="PS50181"/>
    </source>
</evidence>
<feature type="domain" description="F-box" evidence="2">
    <location>
        <begin position="48"/>
        <end position="97"/>
    </location>
</feature>
<feature type="region of interest" description="Disordered" evidence="1">
    <location>
        <begin position="1"/>
        <end position="26"/>
    </location>
</feature>
<reference evidence="3" key="1">
    <citation type="submission" date="2007-07" db="EMBL/GenBank/DDBJ databases">
        <title>PCAP assembly of the Caenorhabditis remanei genome.</title>
        <authorList>
            <consortium name="The Caenorhabditis remanei Sequencing Consortium"/>
            <person name="Wilson R.K."/>
        </authorList>
    </citation>
    <scope>NUCLEOTIDE SEQUENCE [LARGE SCALE GENOMIC DNA]</scope>
    <source>
        <strain evidence="3">PB4641</strain>
    </source>
</reference>
<dbReference type="EMBL" id="DS268444">
    <property type="protein sequence ID" value="EFP01715.1"/>
    <property type="molecule type" value="Genomic_DNA"/>
</dbReference>
<dbReference type="OrthoDB" id="4878259at2759"/>
<accession>E3MGV1</accession>
<dbReference type="PANTHER" id="PTHR23015">
    <property type="entry name" value="UNCHARACTERIZED C.ELEGANS PROTEIN"/>
    <property type="match status" value="1"/>
</dbReference>
<dbReference type="InterPro" id="IPR002900">
    <property type="entry name" value="DUF38/FTH_CAE_spp"/>
</dbReference>
<evidence type="ECO:0000313" key="3">
    <source>
        <dbReference type="EMBL" id="EFP01715.1"/>
    </source>
</evidence>
<keyword evidence="4" id="KW-1185">Reference proteome</keyword>
<dbReference type="PROSITE" id="PS50181">
    <property type="entry name" value="FBOX"/>
    <property type="match status" value="1"/>
</dbReference>
<dbReference type="InParanoid" id="E3MGV1"/>
<dbReference type="InterPro" id="IPR040161">
    <property type="entry name" value="FB224"/>
</dbReference>